<feature type="compositionally biased region" description="Polar residues" evidence="1">
    <location>
        <begin position="80"/>
        <end position="92"/>
    </location>
</feature>
<evidence type="ECO:0000256" key="1">
    <source>
        <dbReference type="SAM" id="MobiDB-lite"/>
    </source>
</evidence>
<sequence length="92" mass="10073">MKLVNKFAAALPFVAALGLSACAHQPTPDEQTQHFLAHTMQEEQIVVPRNPAQQQSDRNEINRATALRGRVEVDDRQGYVQPQPSAVAQPGS</sequence>
<gene>
    <name evidence="3" type="ORF">AA14337_0760</name>
</gene>
<evidence type="ECO:0000313" key="4">
    <source>
        <dbReference type="Proteomes" id="UP001065047"/>
    </source>
</evidence>
<dbReference type="RefSeq" id="WP_061505177.1">
    <property type="nucleotide sequence ID" value="NZ_BAPF01000006.1"/>
</dbReference>
<evidence type="ECO:0000313" key="3">
    <source>
        <dbReference type="EMBL" id="GBQ77240.1"/>
    </source>
</evidence>
<keyword evidence="4" id="KW-1185">Reference proteome</keyword>
<feature type="region of interest" description="Disordered" evidence="1">
    <location>
        <begin position="68"/>
        <end position="92"/>
    </location>
</feature>
<evidence type="ECO:0008006" key="5">
    <source>
        <dbReference type="Google" id="ProtNLM"/>
    </source>
</evidence>
<name>A0ABQ0PP84_9PROT</name>
<feature type="signal peptide" evidence="2">
    <location>
        <begin position="1"/>
        <end position="23"/>
    </location>
</feature>
<reference evidence="3" key="1">
    <citation type="submission" date="2013-04" db="EMBL/GenBank/DDBJ databases">
        <title>The genome sequencing project of 58 acetic acid bacteria.</title>
        <authorList>
            <person name="Okamoto-Kainuma A."/>
            <person name="Ishikawa M."/>
            <person name="Umino S."/>
            <person name="Koizumi Y."/>
            <person name="Shiwa Y."/>
            <person name="Yoshikawa H."/>
            <person name="Matsutani M."/>
            <person name="Matsushita K."/>
        </authorList>
    </citation>
    <scope>NUCLEOTIDE SEQUENCE</scope>
    <source>
        <strain evidence="3">DSM 14337</strain>
    </source>
</reference>
<protein>
    <recommendedName>
        <fullName evidence="5">Lipoprotein</fullName>
    </recommendedName>
</protein>
<proteinExistence type="predicted"/>
<feature type="chain" id="PRO_5046690496" description="Lipoprotein" evidence="2">
    <location>
        <begin position="24"/>
        <end position="92"/>
    </location>
</feature>
<evidence type="ECO:0000256" key="2">
    <source>
        <dbReference type="SAM" id="SignalP"/>
    </source>
</evidence>
<comment type="caution">
    <text evidence="3">The sequence shown here is derived from an EMBL/GenBank/DDBJ whole genome shotgun (WGS) entry which is preliminary data.</text>
</comment>
<accession>A0ABQ0PP84</accession>
<dbReference type="EMBL" id="BAPF01000006">
    <property type="protein sequence ID" value="GBQ77240.1"/>
    <property type="molecule type" value="Genomic_DNA"/>
</dbReference>
<dbReference type="PROSITE" id="PS51257">
    <property type="entry name" value="PROKAR_LIPOPROTEIN"/>
    <property type="match status" value="1"/>
</dbReference>
<dbReference type="Proteomes" id="UP001065047">
    <property type="component" value="Unassembled WGS sequence"/>
</dbReference>
<dbReference type="GeneID" id="29556364"/>
<organism evidence="3 4">
    <name type="scientific">Acetobacter malorum DSM 14337</name>
    <dbReference type="NCBI Taxonomy" id="1307910"/>
    <lineage>
        <taxon>Bacteria</taxon>
        <taxon>Pseudomonadati</taxon>
        <taxon>Pseudomonadota</taxon>
        <taxon>Alphaproteobacteria</taxon>
        <taxon>Acetobacterales</taxon>
        <taxon>Acetobacteraceae</taxon>
        <taxon>Acetobacter</taxon>
    </lineage>
</organism>
<keyword evidence="2" id="KW-0732">Signal</keyword>